<feature type="non-terminal residue" evidence="2">
    <location>
        <position position="412"/>
    </location>
</feature>
<accession>A0A4S4LMH3</accession>
<keyword evidence="3" id="KW-1185">Reference proteome</keyword>
<feature type="compositionally biased region" description="Basic and acidic residues" evidence="1">
    <location>
        <begin position="218"/>
        <end position="227"/>
    </location>
</feature>
<feature type="compositionally biased region" description="Acidic residues" evidence="1">
    <location>
        <begin position="205"/>
        <end position="217"/>
    </location>
</feature>
<protein>
    <submittedName>
        <fullName evidence="2">Uncharacterized protein</fullName>
    </submittedName>
</protein>
<dbReference type="EMBL" id="SGPM01001072">
    <property type="protein sequence ID" value="THH13416.1"/>
    <property type="molecule type" value="Genomic_DNA"/>
</dbReference>
<dbReference type="Proteomes" id="UP000308730">
    <property type="component" value="Unassembled WGS sequence"/>
</dbReference>
<gene>
    <name evidence="2" type="ORF">EUX98_g9729</name>
</gene>
<proteinExistence type="predicted"/>
<name>A0A4S4LMH3_9APHY</name>
<dbReference type="AlphaFoldDB" id="A0A4S4LMH3"/>
<reference evidence="2 3" key="1">
    <citation type="submission" date="2019-02" db="EMBL/GenBank/DDBJ databases">
        <title>Genome sequencing of the rare red list fungi Antrodiella citrinella (Flaviporus citrinellus).</title>
        <authorList>
            <person name="Buettner E."/>
            <person name="Kellner H."/>
        </authorList>
    </citation>
    <scope>NUCLEOTIDE SEQUENCE [LARGE SCALE GENOMIC DNA]</scope>
    <source>
        <strain evidence="2 3">DSM 108506</strain>
    </source>
</reference>
<sequence>MSDIAHLQFQIAHGDARAVLQALHKFKDLQSKVSALVQGPLSDAMDSVLNTLYTLKLELWVPTYQLITVLHALREAGYVDLHIKLTHPSPSIGSKEGVIREVLGSVRMEDEDEDDEVAAIPDTTLVPATPIAPIATPVTPTHSLPHDSTPVTIYNEEEGEEEESQPRRSGRKRKPDVDYLEPVVKSPQGRRSNSKRSKRSMNGSQEEEEEEEEEEAPEEKVEHDMRRGGQPMTRLLVGEKTAAADNFWKANRFLELLLASPLIDFQGPVAQSWIATFLRFIRQDDAETNSSSAICLLTKLCHLEDETEDVMNFSHMMRRVQLAMMHKMHPWGTDVYETQIFPYLEPDEQKVITRASYRTMREEGVKIAALLAALSTYGGLLISAAKIRYLIRDMNPPAMLSLCEMLRQPSTA</sequence>
<comment type="caution">
    <text evidence="2">The sequence shown here is derived from an EMBL/GenBank/DDBJ whole genome shotgun (WGS) entry which is preliminary data.</text>
</comment>
<feature type="region of interest" description="Disordered" evidence="1">
    <location>
        <begin position="135"/>
        <end position="227"/>
    </location>
</feature>
<evidence type="ECO:0000313" key="2">
    <source>
        <dbReference type="EMBL" id="THH13416.1"/>
    </source>
</evidence>
<organism evidence="2 3">
    <name type="scientific">Antrodiella citrinella</name>
    <dbReference type="NCBI Taxonomy" id="2447956"/>
    <lineage>
        <taxon>Eukaryota</taxon>
        <taxon>Fungi</taxon>
        <taxon>Dikarya</taxon>
        <taxon>Basidiomycota</taxon>
        <taxon>Agaricomycotina</taxon>
        <taxon>Agaricomycetes</taxon>
        <taxon>Polyporales</taxon>
        <taxon>Steccherinaceae</taxon>
        <taxon>Antrodiella</taxon>
    </lineage>
</organism>
<evidence type="ECO:0000256" key="1">
    <source>
        <dbReference type="SAM" id="MobiDB-lite"/>
    </source>
</evidence>
<evidence type="ECO:0000313" key="3">
    <source>
        <dbReference type="Proteomes" id="UP000308730"/>
    </source>
</evidence>